<evidence type="ECO:0000313" key="2">
    <source>
        <dbReference type="Proteomes" id="UP000243975"/>
    </source>
</evidence>
<dbReference type="Gramene" id="KVH88159">
    <property type="protein sequence ID" value="KVH88159"/>
    <property type="gene ID" value="Ccrd_024450"/>
</dbReference>
<organism evidence="1 2">
    <name type="scientific">Cynara cardunculus var. scolymus</name>
    <name type="common">Globe artichoke</name>
    <name type="synonym">Cynara scolymus</name>
    <dbReference type="NCBI Taxonomy" id="59895"/>
    <lineage>
        <taxon>Eukaryota</taxon>
        <taxon>Viridiplantae</taxon>
        <taxon>Streptophyta</taxon>
        <taxon>Embryophyta</taxon>
        <taxon>Tracheophyta</taxon>
        <taxon>Spermatophyta</taxon>
        <taxon>Magnoliopsida</taxon>
        <taxon>eudicotyledons</taxon>
        <taxon>Gunneridae</taxon>
        <taxon>Pentapetalae</taxon>
        <taxon>asterids</taxon>
        <taxon>campanulids</taxon>
        <taxon>Asterales</taxon>
        <taxon>Asteraceae</taxon>
        <taxon>Carduoideae</taxon>
        <taxon>Cardueae</taxon>
        <taxon>Carduinae</taxon>
        <taxon>Cynara</taxon>
    </lineage>
</organism>
<sequence length="1890" mass="211519">MSPTSVTATSGSVYVEDGSKADRTMREVVLKLISDGLEGRLLSVIESLLSATYPESMDVDVFTLWAEEMLIEDNLVLDILFLAYYESFCTCDGKQWKNLCLLYERMISGSCNFGKLAISAEAVLSIYHAKVQLLLILIETLYLENLLQMLHDEIPFRRKKFERTQTLTPAVSKHIQEIVHHESSTAVDHRPPLPEIQIDVGKSEHRVVFSNRLSSGEIRATSIETTSYGGVPSLPEVSHIGWGRFYTLRELWAATNGLSAENLIGEGGYGIVYNGAMGDEQGNISFAMSDIQEVDAIISSFDAFETKEAGPLILTWAVFLCLISSLPEKQEHNVLMEIDHVGYVRQAFGAASLNYFDEILHSNFLKDLEGPIAGFCSVLRTFVSAFIASYEISLQLEDNNLKLILSILGEIYRGEESLCVQFWDRDSFIDGPIRCLLYNLEGEFPFRTVELISLLSALSEGAWPAECVYRFLDKSVGLSTLVELRGNLGIDKNPSFVDTQLPLCVPGLEGLQIPKNTRGRVLKVIDDNTALVRWEYTQSGVLVLLLRVAQEMYPDCSEEVLVTLDLLSRLVTFNKAVCYSLMSIGDTFHGKEITGLNMAEIICTLIKNLSSNRSGALLMSMGVNILAMMLKCSPSHVTPTVLKTNIFDVALRMNPFNIGSDGLSSGSWLLSGRLAKLLLIDCEHNDSSCPLAVSGMLHDRHQFFVSMLEFTIQLLEKGIENDFLLALVIFSIQYVLVNHEYWKYKVRHFRWKVTLKKLYVSRLYEPTEIEGLQLAICSVLDIFSILTDFSKDTLPGYPVFLQAVLSSATKPIPVVTAIISLISFFRNPKIQVGAVTALSMLLLTADDLQPYMSGNACLGLDDKQIADFRNSIIMIISEQSPSNEDLIVSMFKMLASAAYYQPAFFVAITDSKDSTTEVSFGSLVTKGENLLDALGVYIKKFPELIKSHPKILLNILDFLMALWQGASQFINILEHLKKSENFWGQLSTCISLVSSMEDNSSGILSTDSLISSYRYQCQADILQIMSLEMFLQKKVLHSEFVRKGSELSKDILVKGSNSEKTEDDSHSGPREILSTWFKSSFLSKLIKVYASCEYDNDKYLKGQVSAALFFVQVIGKLRNGQTGSLSVSLVEKLSVLEKKLHDLPAFLELVTQYRQQGYSEGKELKNLILSDLYYHMQGEYEGREIEHKLFKELFQFLLESKLLESYQNKDAENLSIHAKGVFLFDCTRLEKDLGIDLWDILEWRSLKTVAETMLADMKDVNSMLLLSNCKLLALKALATMLPVYDEDVMWKATIGGELPEQLISSCFKHICQSLHKATESLVPSSDACKDVLDFLAAQAELLLHFIRFVQGRLSLPSCVLVIKTIESSLKELKDLKPSSVDVKPTLKLLLTVLLMSVQPTCINSPAVGSINKESEVSDVYLRLLPILCNFIEPVEYSTLSVATIDLLLKGFSSPTTWFPVIQKHLQVQNIVKRLHDKKYLPAVPVILKFLLTFARVRGGAEMLVNIGFFSSLRVLFEGSLDGGTLSLANGNESEKAEKEKPQHIWGLGLAVVSMIIYSLRDSSSNSDMVDYVISCFILEKLDLVSYCLNTPNFPPDIDRKKRARAQRKQTSLTALKETQHALMLICMLAKHPNLWIKNMKEMDSQLRERSIHLLAFISRGPHLGEHSRVAPLLCHPIVKEEFEWYKKPSFINSKSGWFSLSPVGCGLDPSFSALSSSSALVVKDPSAENIDTSPQTCFSDMAAIDVYKIAFYLLHFLCLQADAAAKRAEEVGFVDVAHFPDLPMPDILHGLQDQGIAVVSELCEANKLKQLTPEIEGVCILLLQITEKCLYLEFCVSQVCGIKPVMGRIEDFSKEVKLLFRATKEHVFLEESVKSLRQITSYVYPGLLQD</sequence>
<comment type="caution">
    <text evidence="1">The sequence shown here is derived from an EMBL/GenBank/DDBJ whole genome shotgun (WGS) entry which is preliminary data.</text>
</comment>
<dbReference type="OMA" id="LCVQFWD"/>
<dbReference type="PANTHER" id="PTHR31431:SF1">
    <property type="entry name" value="NUCLEOPORIN NUP188"/>
    <property type="match status" value="1"/>
</dbReference>
<dbReference type="GO" id="GO:0006405">
    <property type="term" value="P:RNA export from nucleus"/>
    <property type="evidence" value="ECO:0007669"/>
    <property type="project" value="TreeGrafter"/>
</dbReference>
<reference evidence="1 2" key="1">
    <citation type="journal article" date="2016" name="Sci. Rep.">
        <title>The genome sequence of the outbreeding globe artichoke constructed de novo incorporating a phase-aware low-pass sequencing strategy of F1 progeny.</title>
        <authorList>
            <person name="Scaglione D."/>
            <person name="Reyes-Chin-Wo S."/>
            <person name="Acquadro A."/>
            <person name="Froenicke L."/>
            <person name="Portis E."/>
            <person name="Beitel C."/>
            <person name="Tirone M."/>
            <person name="Mauro R."/>
            <person name="Lo Monaco A."/>
            <person name="Mauromicale G."/>
            <person name="Faccioli P."/>
            <person name="Cattivelli L."/>
            <person name="Rieseberg L."/>
            <person name="Michelmore R."/>
            <person name="Lanteri S."/>
        </authorList>
    </citation>
    <scope>NUCLEOTIDE SEQUENCE [LARGE SCALE GENOMIC DNA]</scope>
    <source>
        <strain evidence="1">2C</strain>
    </source>
</reference>
<dbReference type="PANTHER" id="PTHR31431">
    <property type="entry name" value="NUCLEOPORIN NUP188 HOMOLOG"/>
    <property type="match status" value="1"/>
</dbReference>
<evidence type="ECO:0000313" key="1">
    <source>
        <dbReference type="EMBL" id="KVH88159.1"/>
    </source>
</evidence>
<gene>
    <name evidence="1" type="ORF">Ccrd_024450</name>
</gene>
<dbReference type="EMBL" id="LEKV01005545">
    <property type="protein sequence ID" value="KVH88159.1"/>
    <property type="molecule type" value="Genomic_DNA"/>
</dbReference>
<dbReference type="STRING" id="59895.A0A103XCF6"/>
<dbReference type="InterPro" id="IPR044840">
    <property type="entry name" value="Nup188"/>
</dbReference>
<dbReference type="Proteomes" id="UP000243975">
    <property type="component" value="Unassembled WGS sequence"/>
</dbReference>
<protein>
    <submittedName>
        <fullName evidence="1">Uncharacterized protein</fullName>
    </submittedName>
</protein>
<dbReference type="GO" id="GO:0017056">
    <property type="term" value="F:structural constituent of nuclear pore"/>
    <property type="evidence" value="ECO:0007669"/>
    <property type="project" value="InterPro"/>
</dbReference>
<dbReference type="GO" id="GO:0044611">
    <property type="term" value="C:nuclear pore inner ring"/>
    <property type="evidence" value="ECO:0007669"/>
    <property type="project" value="TreeGrafter"/>
</dbReference>
<name>A0A103XCF6_CYNCS</name>
<proteinExistence type="predicted"/>
<keyword evidence="2" id="KW-1185">Reference proteome</keyword>
<dbReference type="Gene3D" id="3.30.200.20">
    <property type="entry name" value="Phosphorylase Kinase, domain 1"/>
    <property type="match status" value="1"/>
</dbReference>
<accession>A0A103XCF6</accession>
<dbReference type="GO" id="GO:0006606">
    <property type="term" value="P:protein import into nucleus"/>
    <property type="evidence" value="ECO:0007669"/>
    <property type="project" value="TreeGrafter"/>
</dbReference>